<dbReference type="InterPro" id="IPR029058">
    <property type="entry name" value="AB_hydrolase_fold"/>
</dbReference>
<feature type="domain" description="AB hydrolase-1" evidence="1">
    <location>
        <begin position="34"/>
        <end position="121"/>
    </location>
</feature>
<protein>
    <submittedName>
        <fullName evidence="2">Alpha/beta hydrolase</fullName>
    </submittedName>
    <submittedName>
        <fullName evidence="3">Predicted hydrolase of the alpha/beta-hydrolase fold</fullName>
    </submittedName>
</protein>
<dbReference type="Proteomes" id="UP000255279">
    <property type="component" value="Unassembled WGS sequence"/>
</dbReference>
<accession>A0A1T0A2V6</accession>
<dbReference type="SUPFAM" id="SSF53474">
    <property type="entry name" value="alpha/beta-Hydrolases"/>
    <property type="match status" value="1"/>
</dbReference>
<evidence type="ECO:0000313" key="3">
    <source>
        <dbReference type="EMBL" id="STZ14637.1"/>
    </source>
</evidence>
<evidence type="ECO:0000259" key="1">
    <source>
        <dbReference type="Pfam" id="PF00561"/>
    </source>
</evidence>
<name>A0A1T0A2V6_9GAMM</name>
<organism evidence="2 4">
    <name type="scientific">Moraxella caviae</name>
    <dbReference type="NCBI Taxonomy" id="34060"/>
    <lineage>
        <taxon>Bacteria</taxon>
        <taxon>Pseudomonadati</taxon>
        <taxon>Pseudomonadota</taxon>
        <taxon>Gammaproteobacteria</taxon>
        <taxon>Moraxellales</taxon>
        <taxon>Moraxellaceae</taxon>
        <taxon>Moraxella</taxon>
    </lineage>
</organism>
<dbReference type="InterPro" id="IPR000073">
    <property type="entry name" value="AB_hydrolase_1"/>
</dbReference>
<dbReference type="PANTHER" id="PTHR42103">
    <property type="entry name" value="ALPHA/BETA-HYDROLASES SUPERFAMILY PROTEIN"/>
    <property type="match status" value="1"/>
</dbReference>
<dbReference type="OrthoDB" id="9800435at2"/>
<evidence type="ECO:0000313" key="4">
    <source>
        <dbReference type="Proteomes" id="UP000190435"/>
    </source>
</evidence>
<keyword evidence="2" id="KW-0378">Hydrolase</keyword>
<reference evidence="2 4" key="1">
    <citation type="submission" date="2017-02" db="EMBL/GenBank/DDBJ databases">
        <title>Draft genome sequence of Moraxella caviae CCUG 355 type strain.</title>
        <authorList>
            <person name="Engstrom-Jakobsson H."/>
            <person name="Salva-Serra F."/>
            <person name="Thorell K."/>
            <person name="Gonzales-Siles L."/>
            <person name="Karlsson R."/>
            <person name="Boulund F."/>
            <person name="Engstrand L."/>
            <person name="Moore E."/>
        </authorList>
    </citation>
    <scope>NUCLEOTIDE SEQUENCE [LARGE SCALE GENOMIC DNA]</scope>
    <source>
        <strain evidence="2 4">CCUG 355</strain>
    </source>
</reference>
<dbReference type="Proteomes" id="UP000190435">
    <property type="component" value="Unassembled WGS sequence"/>
</dbReference>
<dbReference type="Pfam" id="PF00561">
    <property type="entry name" value="Abhydrolase_1"/>
    <property type="match status" value="1"/>
</dbReference>
<dbReference type="PANTHER" id="PTHR42103:SF2">
    <property type="entry name" value="AB HYDROLASE-1 DOMAIN-CONTAINING PROTEIN"/>
    <property type="match status" value="1"/>
</dbReference>
<dbReference type="EMBL" id="MUXU01000034">
    <property type="protein sequence ID" value="OOR90037.1"/>
    <property type="molecule type" value="Genomic_DNA"/>
</dbReference>
<keyword evidence="4" id="KW-1185">Reference proteome</keyword>
<dbReference type="AlphaFoldDB" id="A0A1T0A2V6"/>
<dbReference type="EMBL" id="UGQE01000004">
    <property type="protein sequence ID" value="STZ14637.1"/>
    <property type="molecule type" value="Genomic_DNA"/>
</dbReference>
<proteinExistence type="predicted"/>
<dbReference type="Gene3D" id="3.40.50.1820">
    <property type="entry name" value="alpha/beta hydrolase"/>
    <property type="match status" value="1"/>
</dbReference>
<sequence>MKNDIVLIDAPAGKLEVEFILQDGERTQADSLALICHPNPAGGTMNNKVVSTMFRYCRDAGMDVARFNFRGVGNSTGVSEYGDGEFIDARTVLAWLTTQTQARQLWLGGFSFGGFVACRVADWLNAAKNASNDGGMQGLTLQHLALVAPSVERNDTSTLDITSPNTFMIYGDQDELVRPSVMADFAKARQIATTVMPDVGHFFHGKLTELKQALMAHTEKPL</sequence>
<reference evidence="3 5" key="2">
    <citation type="submission" date="2018-06" db="EMBL/GenBank/DDBJ databases">
        <authorList>
            <consortium name="Pathogen Informatics"/>
            <person name="Doyle S."/>
        </authorList>
    </citation>
    <scope>NUCLEOTIDE SEQUENCE [LARGE SCALE GENOMIC DNA]</scope>
    <source>
        <strain evidence="3 5">NCTC10293</strain>
    </source>
</reference>
<evidence type="ECO:0000313" key="5">
    <source>
        <dbReference type="Proteomes" id="UP000255279"/>
    </source>
</evidence>
<evidence type="ECO:0000313" key="2">
    <source>
        <dbReference type="EMBL" id="OOR90037.1"/>
    </source>
</evidence>
<dbReference type="STRING" id="34060.B0181_05100"/>
<dbReference type="GO" id="GO:0016787">
    <property type="term" value="F:hydrolase activity"/>
    <property type="evidence" value="ECO:0007669"/>
    <property type="project" value="UniProtKB-KW"/>
</dbReference>
<dbReference type="RefSeq" id="WP_078276430.1">
    <property type="nucleotide sequence ID" value="NZ_CAACXO010000080.1"/>
</dbReference>
<gene>
    <name evidence="2" type="ORF">B0181_05100</name>
    <name evidence="3" type="ORF">NCTC10293_02234</name>
</gene>